<dbReference type="Gramene" id="KQJ98065">
    <property type="protein sequence ID" value="KQJ98065"/>
    <property type="gene ID" value="BRADI_3g34737v3"/>
</dbReference>
<name>I1I6M5_BRADI</name>
<reference evidence="5" key="3">
    <citation type="submission" date="2018-08" db="UniProtKB">
        <authorList>
            <consortium name="EnsemblPlants"/>
        </authorList>
    </citation>
    <scope>IDENTIFICATION</scope>
    <source>
        <strain evidence="5">cv. Bd21</strain>
    </source>
</reference>
<feature type="domain" description="MHD1" evidence="2">
    <location>
        <begin position="530"/>
        <end position="673"/>
    </location>
</feature>
<dbReference type="InterPro" id="IPR014772">
    <property type="entry name" value="Munc13_dom-2"/>
</dbReference>
<dbReference type="EnsemblPlants" id="KQJ98065">
    <property type="protein sequence ID" value="KQJ98065"/>
    <property type="gene ID" value="BRADI_3g34737v3"/>
</dbReference>
<dbReference type="EMBL" id="CM000882">
    <property type="protein sequence ID" value="KQJ98065.1"/>
    <property type="molecule type" value="Genomic_DNA"/>
</dbReference>
<dbReference type="OrthoDB" id="2015333at2759"/>
<dbReference type="PANTHER" id="PTHR31280">
    <property type="entry name" value="PROTEIN UNC-13 HOMOLOG"/>
    <property type="match status" value="1"/>
</dbReference>
<dbReference type="InterPro" id="IPR008528">
    <property type="entry name" value="unc-13_homologue"/>
</dbReference>
<dbReference type="RefSeq" id="XP_014756637.1">
    <property type="nucleotide sequence ID" value="XM_014901151.2"/>
</dbReference>
<reference evidence="4 5" key="1">
    <citation type="journal article" date="2010" name="Nature">
        <title>Genome sequencing and analysis of the model grass Brachypodium distachyon.</title>
        <authorList>
            <consortium name="International Brachypodium Initiative"/>
        </authorList>
    </citation>
    <scope>NUCLEOTIDE SEQUENCE [LARGE SCALE GENOMIC DNA]</scope>
    <source>
        <strain evidence="4 5">Bd21</strain>
    </source>
</reference>
<dbReference type="STRING" id="15368.I1I6M5"/>
<dbReference type="PROSITE" id="PS51259">
    <property type="entry name" value="MHD2"/>
    <property type="match status" value="1"/>
</dbReference>
<evidence type="ECO:0000313" key="4">
    <source>
        <dbReference type="EMBL" id="KQJ98064.1"/>
    </source>
</evidence>
<accession>I1I6M5</accession>
<evidence type="ECO:0000259" key="2">
    <source>
        <dbReference type="PROSITE" id="PS51258"/>
    </source>
</evidence>
<dbReference type="Gramene" id="KQJ98064">
    <property type="protein sequence ID" value="KQJ98064"/>
    <property type="gene ID" value="BRADI_3g34737v3"/>
</dbReference>
<reference evidence="4" key="2">
    <citation type="submission" date="2017-06" db="EMBL/GenBank/DDBJ databases">
        <title>WGS assembly of Brachypodium distachyon.</title>
        <authorList>
            <consortium name="The International Brachypodium Initiative"/>
            <person name="Lucas S."/>
            <person name="Harmon-Smith M."/>
            <person name="Lail K."/>
            <person name="Tice H."/>
            <person name="Grimwood J."/>
            <person name="Bruce D."/>
            <person name="Barry K."/>
            <person name="Shu S."/>
            <person name="Lindquist E."/>
            <person name="Wang M."/>
            <person name="Pitluck S."/>
            <person name="Vogel J.P."/>
            <person name="Garvin D.F."/>
            <person name="Mockler T.C."/>
            <person name="Schmutz J."/>
            <person name="Rokhsar D."/>
            <person name="Bevan M.W."/>
        </authorList>
    </citation>
    <scope>NUCLEOTIDE SEQUENCE</scope>
    <source>
        <strain evidence="4">Bd21</strain>
    </source>
</reference>
<dbReference type="InterPro" id="IPR057984">
    <property type="entry name" value="PATROL1_C"/>
</dbReference>
<evidence type="ECO:0000256" key="1">
    <source>
        <dbReference type="SAM" id="MobiDB-lite"/>
    </source>
</evidence>
<dbReference type="Pfam" id="PF25761">
    <property type="entry name" value="TPR_PATROL1"/>
    <property type="match status" value="1"/>
</dbReference>
<dbReference type="OMA" id="NRIETYI"/>
<gene>
    <name evidence="5" type="primary">LOC100832870</name>
    <name evidence="4" type="ORF">BRADI_3g34737v3</name>
</gene>
<evidence type="ECO:0008006" key="7">
    <source>
        <dbReference type="Google" id="ProtNLM"/>
    </source>
</evidence>
<evidence type="ECO:0000259" key="3">
    <source>
        <dbReference type="PROSITE" id="PS51259"/>
    </source>
</evidence>
<dbReference type="EMBL" id="CM000882">
    <property type="protein sequence ID" value="KQJ98064.1"/>
    <property type="molecule type" value="Genomic_DNA"/>
</dbReference>
<protein>
    <recommendedName>
        <fullName evidence="7">MHD1 domain-containing protein</fullName>
    </recommendedName>
</protein>
<organism evidence="5">
    <name type="scientific">Brachypodium distachyon</name>
    <name type="common">Purple false brome</name>
    <name type="synonym">Trachynia distachya</name>
    <dbReference type="NCBI Taxonomy" id="15368"/>
    <lineage>
        <taxon>Eukaryota</taxon>
        <taxon>Viridiplantae</taxon>
        <taxon>Streptophyta</taxon>
        <taxon>Embryophyta</taxon>
        <taxon>Tracheophyta</taxon>
        <taxon>Spermatophyta</taxon>
        <taxon>Magnoliopsida</taxon>
        <taxon>Liliopsida</taxon>
        <taxon>Poales</taxon>
        <taxon>Poaceae</taxon>
        <taxon>BOP clade</taxon>
        <taxon>Pooideae</taxon>
        <taxon>Stipodae</taxon>
        <taxon>Brachypodieae</taxon>
        <taxon>Brachypodium</taxon>
    </lineage>
</organism>
<dbReference type="ExpressionAtlas" id="I1I6M5">
    <property type="expression patterns" value="baseline"/>
</dbReference>
<keyword evidence="6" id="KW-1185">Reference proteome</keyword>
<feature type="domain" description="MHD2" evidence="3">
    <location>
        <begin position="801"/>
        <end position="911"/>
    </location>
</feature>
<dbReference type="Gene3D" id="1.10.357.50">
    <property type="match status" value="1"/>
</dbReference>
<feature type="region of interest" description="Disordered" evidence="1">
    <location>
        <begin position="72"/>
        <end position="104"/>
    </location>
</feature>
<dbReference type="PROSITE" id="PS51258">
    <property type="entry name" value="MHD1"/>
    <property type="match status" value="1"/>
</dbReference>
<evidence type="ECO:0000313" key="5">
    <source>
        <dbReference type="EnsemblPlants" id="KQJ98064"/>
    </source>
</evidence>
<dbReference type="RefSeq" id="XP_014756636.1">
    <property type="nucleotide sequence ID" value="XM_014901150.2"/>
</dbReference>
<dbReference type="InterPro" id="IPR014770">
    <property type="entry name" value="Munc13_1"/>
</dbReference>
<dbReference type="Proteomes" id="UP000008810">
    <property type="component" value="Chromosome 3"/>
</dbReference>
<dbReference type="PANTHER" id="PTHR31280:SF19">
    <property type="entry name" value="MHD1 DOMAIN-CONTAINING PROTEIN"/>
    <property type="match status" value="1"/>
</dbReference>
<dbReference type="AlphaFoldDB" id="I1I6M5"/>
<dbReference type="eggNOG" id="ENOG502QSUB">
    <property type="taxonomic scope" value="Eukaryota"/>
</dbReference>
<dbReference type="EnsemblPlants" id="KQJ98064">
    <property type="protein sequence ID" value="KQJ98064"/>
    <property type="gene ID" value="BRADI_3g34737v3"/>
</dbReference>
<dbReference type="GeneID" id="100832870"/>
<proteinExistence type="predicted"/>
<sequence>MAPRLLLGPRATGTAAADGVTATSTAAAMPLAAPFPDLGVPLSADDLRTTAYEVLVAASRATGAKPLTYIPQSTSASTASTSSATSSAATSTSTTSSSSLQRSLTSTAASKAKKALGLRSLASSRAAPPRRPASAADLVRVKLRVTEQADARIRRGLLRIAASQLGRRAESMILPLEFLRQCKASDFPDPQEYVAWQFRNLKLLETGLLVHPLVPLSKSDISAHRLLQIIHIAYERPLETGKDSESMQELSSAVKSLASRSLDGRSDECHWADGFPLNFHIYRMLVEACFESEDGAVVDEIDEVMGLLKKTWVILGINQMLHNLCFTWALFNHFAMLDQVDIELLSAAEKQLTEVVNDAKTTEDPDYCDILSSTLSSIMGWTEQRLLAYHETFSTSNIDSMHGIASIGVSAAKILAKDTSKEYRRRRKGETDVARGRIEAYIRSSIRTAFAQRMEEADSKRSSRNPVPVLSILAKDIGDLATKEKNMYSPILKKWHPFASGVAVTTLHSCFGNELKQFMDGLTKLTPDTAQVLNAADKLEKYLVKIAVEDSVDSDDGGKSLIRQMPPYEAENAITNLVKAWVKDRVDRLKGWVHRSLQQETWNPKANRQSFAPSSVEMLRIIDEILDAFFQLPIPMHSTTFPDLAAGIGRIIQYYVSKAKSCCGTRSTTIPQLPHLTRCDVGSKLFKKKEKPHVLMKRGSQVGSSTGNSASDLPELCVRINTLHYIQTELENLKKKAKTCLRNCESAQDGITDGLSINFELSQASCQDSIRQLCDTTAYKLVFNCLSHVLLDTLYVGGTSSNRVEPLLRELDSILRVISGIVHNGVRSRLITSLMKGSFDGFLLVLLAGGPTRAFTLQDSQIIENDFRDLRGLYFANGDGLPEEVIDKASLEVKSILPLLQTDTGILIQRFKQTISRCYESPAKSRFPMPAVPAQWSPDDPNTILRVLCYRNDEVSWMHKGDLTPGIGPQIRCF</sequence>
<evidence type="ECO:0000313" key="6">
    <source>
        <dbReference type="Proteomes" id="UP000008810"/>
    </source>
</evidence>